<evidence type="ECO:0000313" key="2">
    <source>
        <dbReference type="Proteomes" id="UP000323439"/>
    </source>
</evidence>
<dbReference type="OrthoDB" id="77640at2157"/>
<dbReference type="RefSeq" id="WP_149732187.1">
    <property type="nucleotide sequence ID" value="NZ_FMXB01000012.1"/>
</dbReference>
<proteinExistence type="predicted"/>
<dbReference type="Proteomes" id="UP000323439">
    <property type="component" value="Unassembled WGS sequence"/>
</dbReference>
<dbReference type="EMBL" id="FMXB01000012">
    <property type="protein sequence ID" value="SDA61225.1"/>
    <property type="molecule type" value="Genomic_DNA"/>
</dbReference>
<protein>
    <submittedName>
        <fullName evidence="1">Uncharacterized protein</fullName>
    </submittedName>
</protein>
<dbReference type="AlphaFoldDB" id="A0A1G5WV59"/>
<gene>
    <name evidence="1" type="ORF">SAMN02910315_01658</name>
</gene>
<reference evidence="1 2" key="1">
    <citation type="submission" date="2016-10" db="EMBL/GenBank/DDBJ databases">
        <authorList>
            <person name="Varghese N."/>
            <person name="Submissions S."/>
        </authorList>
    </citation>
    <scope>NUCLEOTIDE SEQUENCE [LARGE SCALE GENOMIC DNA]</scope>
    <source>
        <strain evidence="1 2">DSM 16643</strain>
    </source>
</reference>
<accession>A0A1G5WV59</accession>
<organism evidence="1 2">
    <name type="scientific">Methanobrevibacter millerae</name>
    <dbReference type="NCBI Taxonomy" id="230361"/>
    <lineage>
        <taxon>Archaea</taxon>
        <taxon>Methanobacteriati</taxon>
        <taxon>Methanobacteriota</taxon>
        <taxon>Methanomada group</taxon>
        <taxon>Methanobacteria</taxon>
        <taxon>Methanobacteriales</taxon>
        <taxon>Methanobacteriaceae</taxon>
        <taxon>Methanobrevibacter</taxon>
    </lineage>
</organism>
<sequence length="160" mass="18891">MAHPHVKTISEMEDASKLVDIIAESKSCYVRDNLSIHLHESQIKLLKNVVKHSKPHHRRVRVRQYAKIADDDKHFDLHVKLYLKSYKKLERKGLVEILDADDLPYDVILTEKGSEIFDEIKSLEKEWADSVGCDVEALRKMALDSFEYSYRFKKRQKYQF</sequence>
<name>A0A1G5WV59_9EURY</name>
<evidence type="ECO:0000313" key="1">
    <source>
        <dbReference type="EMBL" id="SDA61225.1"/>
    </source>
</evidence>
<keyword evidence="2" id="KW-1185">Reference proteome</keyword>